<evidence type="ECO:0000256" key="2">
    <source>
        <dbReference type="SAM" id="Phobius"/>
    </source>
</evidence>
<keyword evidence="2" id="KW-0812">Transmembrane</keyword>
<dbReference type="AlphaFoldDB" id="A0A147BAR8"/>
<sequence>MEDVLTTNSNMQNRNNTNIFIKICLKTSWPTAIHRAGAAGSSGESLRYTHGNMSEQWLQVHHSALPALFPSFFPPLFLHCSQKQLRPFTGRSACLYFAIWWVPVSWLWCYFSLRFLSQRGPRRFTRPPSPFAPAPATHPRSTDRRVKSGLY</sequence>
<accession>A0A147BAR8</accession>
<protein>
    <submittedName>
        <fullName evidence="3">Uncharacterized protein</fullName>
    </submittedName>
</protein>
<dbReference type="EMBL" id="GEIB01000397">
    <property type="protein sequence ID" value="JAR87465.1"/>
    <property type="molecule type" value="Transcribed_RNA"/>
</dbReference>
<feature type="transmembrane region" description="Helical" evidence="2">
    <location>
        <begin position="95"/>
        <end position="116"/>
    </location>
</feature>
<name>A0A147BAR8_9ACAR</name>
<keyword evidence="2" id="KW-0472">Membrane</keyword>
<keyword evidence="2" id="KW-1133">Transmembrane helix</keyword>
<evidence type="ECO:0000256" key="1">
    <source>
        <dbReference type="SAM" id="MobiDB-lite"/>
    </source>
</evidence>
<evidence type="ECO:0000313" key="3">
    <source>
        <dbReference type="EMBL" id="JAR87465.1"/>
    </source>
</evidence>
<organism evidence="3">
    <name type="scientific">Alectorobius mimon</name>
    <dbReference type="NCBI Taxonomy" id="360319"/>
    <lineage>
        <taxon>Eukaryota</taxon>
        <taxon>Metazoa</taxon>
        <taxon>Ecdysozoa</taxon>
        <taxon>Arthropoda</taxon>
        <taxon>Chelicerata</taxon>
        <taxon>Arachnida</taxon>
        <taxon>Acari</taxon>
        <taxon>Parasitiformes</taxon>
        <taxon>Ixodida</taxon>
        <taxon>Ixodoidea</taxon>
        <taxon>Argasidae</taxon>
        <taxon>Ornithodorinae</taxon>
        <taxon>Alectorobius</taxon>
    </lineage>
</organism>
<feature type="compositionally biased region" description="Basic and acidic residues" evidence="1">
    <location>
        <begin position="140"/>
        <end position="151"/>
    </location>
</feature>
<proteinExistence type="predicted"/>
<feature type="region of interest" description="Disordered" evidence="1">
    <location>
        <begin position="127"/>
        <end position="151"/>
    </location>
</feature>
<reference evidence="3" key="1">
    <citation type="submission" date="2016-03" db="EMBL/GenBank/DDBJ databases">
        <title>Gut transcriptome analysis on engorged females of Ornithodoros mimon (Acari: Argasidae) and phylogenetic inferences of soft ticks.</title>
        <authorList>
            <person name="Landulfo G.A."/>
            <person name="Giovanni D."/>
            <person name="Carvalho E."/>
            <person name="Junqueira-de-Azevedo I."/>
            <person name="Patane J."/>
            <person name="Mendoca R."/>
            <person name="Barros-Battesti D."/>
        </authorList>
    </citation>
    <scope>NUCLEOTIDE SEQUENCE</scope>
    <source>
        <strain evidence="3">Females</strain>
        <tissue evidence="3">Gut</tissue>
    </source>
</reference>